<comment type="caution">
    <text evidence="1">The sequence shown here is derived from an EMBL/GenBank/DDBJ whole genome shotgun (WGS) entry which is preliminary data.</text>
</comment>
<evidence type="ECO:0000313" key="1">
    <source>
        <dbReference type="EMBL" id="KRM86514.1"/>
    </source>
</evidence>
<dbReference type="eggNOG" id="ENOG5033W0S">
    <property type="taxonomic scope" value="Bacteria"/>
</dbReference>
<protein>
    <submittedName>
        <fullName evidence="1">Uncharacterized protein</fullName>
    </submittedName>
</protein>
<dbReference type="Proteomes" id="UP000051576">
    <property type="component" value="Unassembled WGS sequence"/>
</dbReference>
<evidence type="ECO:0000313" key="2">
    <source>
        <dbReference type="Proteomes" id="UP000051576"/>
    </source>
</evidence>
<organism evidence="1 2">
    <name type="scientific">Liquorilactobacillus vini DSM 20605</name>
    <dbReference type="NCBI Taxonomy" id="1133569"/>
    <lineage>
        <taxon>Bacteria</taxon>
        <taxon>Bacillati</taxon>
        <taxon>Bacillota</taxon>
        <taxon>Bacilli</taxon>
        <taxon>Lactobacillales</taxon>
        <taxon>Lactobacillaceae</taxon>
        <taxon>Liquorilactobacillus</taxon>
    </lineage>
</organism>
<accession>A0A0R2C6E4</accession>
<dbReference type="AlphaFoldDB" id="A0A0R2C6E4"/>
<dbReference type="PATRIC" id="fig|1133569.4.peg.1642"/>
<dbReference type="EMBL" id="AYYX01000046">
    <property type="protein sequence ID" value="KRM86514.1"/>
    <property type="molecule type" value="Genomic_DNA"/>
</dbReference>
<proteinExistence type="predicted"/>
<dbReference type="STRING" id="1133569.FD21_GL001498"/>
<keyword evidence="2" id="KW-1185">Reference proteome</keyword>
<gene>
    <name evidence="1" type="ORF">FD21_GL001498</name>
</gene>
<name>A0A0R2C6E4_9LACO</name>
<sequence>MNFSRHVLRFNSHALTQLLLIDYFTEIEHQKIKSFAVSLWEIGKFLKEDFGFDVDFGLLDPANNCVYQITDPQLPSEILDRLFIAAAAADKMLEAGANQTAILRLNDQVIFKAFRQTNPETAAFGEWGLAVQDPNQKVSLFDVLLKYDFLKDWYLNNLVVLEIKADQLYFS</sequence>
<reference evidence="1 2" key="1">
    <citation type="journal article" date="2015" name="Genome Announc.">
        <title>Expanding the biotechnology potential of lactobacilli through comparative genomics of 213 strains and associated genera.</title>
        <authorList>
            <person name="Sun Z."/>
            <person name="Harris H.M."/>
            <person name="McCann A."/>
            <person name="Guo C."/>
            <person name="Argimon S."/>
            <person name="Zhang W."/>
            <person name="Yang X."/>
            <person name="Jeffery I.B."/>
            <person name="Cooney J.C."/>
            <person name="Kagawa T.F."/>
            <person name="Liu W."/>
            <person name="Song Y."/>
            <person name="Salvetti E."/>
            <person name="Wrobel A."/>
            <person name="Rasinkangas P."/>
            <person name="Parkhill J."/>
            <person name="Rea M.C."/>
            <person name="O'Sullivan O."/>
            <person name="Ritari J."/>
            <person name="Douillard F.P."/>
            <person name="Paul Ross R."/>
            <person name="Yang R."/>
            <person name="Briner A.E."/>
            <person name="Felis G.E."/>
            <person name="de Vos W.M."/>
            <person name="Barrangou R."/>
            <person name="Klaenhammer T.R."/>
            <person name="Caufield P.W."/>
            <person name="Cui Y."/>
            <person name="Zhang H."/>
            <person name="O'Toole P.W."/>
        </authorList>
    </citation>
    <scope>NUCLEOTIDE SEQUENCE [LARGE SCALE GENOMIC DNA]</scope>
    <source>
        <strain evidence="1 2">DSM 20605</strain>
    </source>
</reference>